<evidence type="ECO:0000256" key="3">
    <source>
        <dbReference type="ARBA" id="ARBA00009595"/>
    </source>
</evidence>
<accession>A0A178N0P9</accession>
<evidence type="ECO:0000313" key="13">
    <source>
        <dbReference type="Proteomes" id="UP000078543"/>
    </source>
</evidence>
<evidence type="ECO:0000256" key="2">
    <source>
        <dbReference type="ARBA" id="ARBA00001947"/>
    </source>
</evidence>
<dbReference type="InterPro" id="IPR000086">
    <property type="entry name" value="NUDIX_hydrolase_dom"/>
</dbReference>
<comment type="similarity">
    <text evidence="3">Belongs to the Nudix hydrolase family. NudC subfamily.</text>
</comment>
<dbReference type="GO" id="GO:0035529">
    <property type="term" value="F:NADH pyrophosphatase activity"/>
    <property type="evidence" value="ECO:0007669"/>
    <property type="project" value="TreeGrafter"/>
</dbReference>
<dbReference type="InterPro" id="IPR020476">
    <property type="entry name" value="Nudix_hydrolase"/>
</dbReference>
<dbReference type="EMBL" id="LWQU01000043">
    <property type="protein sequence ID" value="OAN63218.1"/>
    <property type="molecule type" value="Genomic_DNA"/>
</dbReference>
<name>A0A178N0P9_9PROT</name>
<dbReference type="Pfam" id="PF00293">
    <property type="entry name" value="NUDIX"/>
    <property type="match status" value="1"/>
</dbReference>
<dbReference type="InterPro" id="IPR049734">
    <property type="entry name" value="NudC-like_C"/>
</dbReference>
<evidence type="ECO:0000256" key="9">
    <source>
        <dbReference type="ARBA" id="ARBA00023679"/>
    </source>
</evidence>
<dbReference type="Pfam" id="PF09296">
    <property type="entry name" value="NUDIX-like"/>
    <property type="match status" value="1"/>
</dbReference>
<evidence type="ECO:0000256" key="6">
    <source>
        <dbReference type="ARBA" id="ARBA00022801"/>
    </source>
</evidence>
<dbReference type="Pfam" id="PF09297">
    <property type="entry name" value="Zn_ribbon_NUD"/>
    <property type="match status" value="1"/>
</dbReference>
<evidence type="ECO:0000259" key="11">
    <source>
        <dbReference type="PROSITE" id="PS51462"/>
    </source>
</evidence>
<comment type="catalytic activity">
    <reaction evidence="9">
        <text>a 5'-end NAD(+)-phospho-ribonucleoside in mRNA + H2O = a 5'-end phospho-adenosine-phospho-ribonucleoside in mRNA + beta-nicotinamide D-ribonucleotide + 2 H(+)</text>
        <dbReference type="Rhea" id="RHEA:60876"/>
        <dbReference type="Rhea" id="RHEA-COMP:15698"/>
        <dbReference type="Rhea" id="RHEA-COMP:15719"/>
        <dbReference type="ChEBI" id="CHEBI:14649"/>
        <dbReference type="ChEBI" id="CHEBI:15377"/>
        <dbReference type="ChEBI" id="CHEBI:15378"/>
        <dbReference type="ChEBI" id="CHEBI:144029"/>
        <dbReference type="ChEBI" id="CHEBI:144051"/>
    </reaction>
    <physiologicalReaction direction="left-to-right" evidence="9">
        <dbReference type="Rhea" id="RHEA:60877"/>
    </physiologicalReaction>
</comment>
<dbReference type="InterPro" id="IPR015797">
    <property type="entry name" value="NUDIX_hydrolase-like_dom_sf"/>
</dbReference>
<proteinExistence type="inferred from homology"/>
<dbReference type="PANTHER" id="PTHR42904">
    <property type="entry name" value="NUDIX HYDROLASE, NUDC SUBFAMILY"/>
    <property type="match status" value="1"/>
</dbReference>
<dbReference type="GO" id="GO:0005829">
    <property type="term" value="C:cytosol"/>
    <property type="evidence" value="ECO:0007669"/>
    <property type="project" value="TreeGrafter"/>
</dbReference>
<dbReference type="PROSITE" id="PS00893">
    <property type="entry name" value="NUDIX_BOX"/>
    <property type="match status" value="1"/>
</dbReference>
<dbReference type="PANTHER" id="PTHR42904:SF6">
    <property type="entry name" value="NAD-CAPPED RNA HYDROLASE NUDT12"/>
    <property type="match status" value="1"/>
</dbReference>
<dbReference type="Gene3D" id="3.90.79.20">
    <property type="match status" value="1"/>
</dbReference>
<dbReference type="InterPro" id="IPR015375">
    <property type="entry name" value="NADH_PPase-like_N"/>
</dbReference>
<sequence>MTLCESCDDAIVCPMDPILYSAVPLDRAHHLRRDDAAIGALVRRPDRLLVPLWRDLSLATPEGAVMPAGDIAARLLDLAGVTVFLGLWAGRPVFAADLSEAEAEPDGTPPRLGPDGAWTALKAVGGTLPADHAAILAYGRALVLWHRRARFCGICGAPTQSREGGHMRQCQDGTCAAPHYPRTDPAVIMRVDGTDEAGQPAILMHRQKIWAPGMWSVLAGFVEPGETLEEAVAREVREESGIEVAAVRYHGGQPWPFPSSLMLGFSATAIGGTLAPDPDELEDAQWFSKARIAAEFSDAHRTDGSGRPFLPRPDAIARRLVDDWLLDTPARGG</sequence>
<protein>
    <recommendedName>
        <fullName evidence="4">NAD(+) diphosphatase</fullName>
        <ecNumber evidence="4">3.6.1.22</ecNumber>
    </recommendedName>
</protein>
<comment type="caution">
    <text evidence="12">The sequence shown here is derived from an EMBL/GenBank/DDBJ whole genome shotgun (WGS) entry which is preliminary data.</text>
</comment>
<feature type="domain" description="Nudix hydrolase" evidence="11">
    <location>
        <begin position="181"/>
        <end position="312"/>
    </location>
</feature>
<evidence type="ECO:0000313" key="12">
    <source>
        <dbReference type="EMBL" id="OAN63218.1"/>
    </source>
</evidence>
<evidence type="ECO:0000256" key="1">
    <source>
        <dbReference type="ARBA" id="ARBA00001946"/>
    </source>
</evidence>
<dbReference type="Proteomes" id="UP000078543">
    <property type="component" value="Unassembled WGS sequence"/>
</dbReference>
<comment type="cofactor">
    <cofactor evidence="1">
        <name>Mg(2+)</name>
        <dbReference type="ChEBI" id="CHEBI:18420"/>
    </cofactor>
</comment>
<gene>
    <name evidence="12" type="ORF">A6A05_06625</name>
</gene>
<comment type="cofactor">
    <cofactor evidence="2">
        <name>Zn(2+)</name>
        <dbReference type="ChEBI" id="CHEBI:29105"/>
    </cofactor>
</comment>
<dbReference type="PROSITE" id="PS51462">
    <property type="entry name" value="NUDIX"/>
    <property type="match status" value="1"/>
</dbReference>
<dbReference type="InterPro" id="IPR015376">
    <property type="entry name" value="Znr_NADH_PPase"/>
</dbReference>
<dbReference type="GO" id="GO:0006742">
    <property type="term" value="P:NADP+ catabolic process"/>
    <property type="evidence" value="ECO:0007669"/>
    <property type="project" value="TreeGrafter"/>
</dbReference>
<reference evidence="12 13" key="1">
    <citation type="submission" date="2016-04" db="EMBL/GenBank/DDBJ databases">
        <title>Draft genome sequence of freshwater magnetotactic bacteria Magnetospirillum marisnigri SP-1 and Magnetospirillum moscoviense BB-1.</title>
        <authorList>
            <person name="Koziaeva V."/>
            <person name="Dziuba M.V."/>
            <person name="Ivanov T.M."/>
            <person name="Kuznetsov B."/>
            <person name="Grouzdev D.S."/>
        </authorList>
    </citation>
    <scope>NUCLEOTIDE SEQUENCE [LARGE SCALE GENOMIC DNA]</scope>
    <source>
        <strain evidence="12 13">BB-1</strain>
    </source>
</reference>
<dbReference type="InterPro" id="IPR050241">
    <property type="entry name" value="NAD-cap_RNA_hydrolase_NudC"/>
</dbReference>
<keyword evidence="8" id="KW-0520">NAD</keyword>
<evidence type="ECO:0000256" key="4">
    <source>
        <dbReference type="ARBA" id="ARBA00012381"/>
    </source>
</evidence>
<dbReference type="STRING" id="1437059.A6A05_06625"/>
<dbReference type="InterPro" id="IPR020084">
    <property type="entry name" value="NUDIX_hydrolase_CS"/>
</dbReference>
<dbReference type="Gene3D" id="3.90.79.10">
    <property type="entry name" value="Nucleoside Triphosphate Pyrophosphohydrolase"/>
    <property type="match status" value="1"/>
</dbReference>
<keyword evidence="7" id="KW-0460">Magnesium</keyword>
<evidence type="ECO:0000256" key="8">
    <source>
        <dbReference type="ARBA" id="ARBA00023027"/>
    </source>
</evidence>
<evidence type="ECO:0000256" key="7">
    <source>
        <dbReference type="ARBA" id="ARBA00022842"/>
    </source>
</evidence>
<evidence type="ECO:0000256" key="10">
    <source>
        <dbReference type="RuleBase" id="RU003476"/>
    </source>
</evidence>
<dbReference type="AlphaFoldDB" id="A0A178N0P9"/>
<keyword evidence="13" id="KW-1185">Reference proteome</keyword>
<dbReference type="GO" id="GO:0046872">
    <property type="term" value="F:metal ion binding"/>
    <property type="evidence" value="ECO:0007669"/>
    <property type="project" value="UniProtKB-KW"/>
</dbReference>
<dbReference type="NCBIfam" id="NF001299">
    <property type="entry name" value="PRK00241.1"/>
    <property type="match status" value="1"/>
</dbReference>
<dbReference type="GO" id="GO:0019677">
    <property type="term" value="P:NAD+ catabolic process"/>
    <property type="evidence" value="ECO:0007669"/>
    <property type="project" value="TreeGrafter"/>
</dbReference>
<organism evidence="12 13">
    <name type="scientific">Magnetospirillum moscoviense</name>
    <dbReference type="NCBI Taxonomy" id="1437059"/>
    <lineage>
        <taxon>Bacteria</taxon>
        <taxon>Pseudomonadati</taxon>
        <taxon>Pseudomonadota</taxon>
        <taxon>Alphaproteobacteria</taxon>
        <taxon>Rhodospirillales</taxon>
        <taxon>Rhodospirillaceae</taxon>
        <taxon>Magnetospirillum</taxon>
    </lineage>
</organism>
<keyword evidence="6 10" id="KW-0378">Hydrolase</keyword>
<evidence type="ECO:0000256" key="5">
    <source>
        <dbReference type="ARBA" id="ARBA00022723"/>
    </source>
</evidence>
<dbReference type="SUPFAM" id="SSF55811">
    <property type="entry name" value="Nudix"/>
    <property type="match status" value="1"/>
</dbReference>
<keyword evidence="5" id="KW-0479">Metal-binding</keyword>
<dbReference type="CDD" id="cd03429">
    <property type="entry name" value="NUDIX_NADH_pyrophosphatase_Nudt13"/>
    <property type="match status" value="1"/>
</dbReference>
<dbReference type="EC" id="3.6.1.22" evidence="4"/>
<dbReference type="PRINTS" id="PR00502">
    <property type="entry name" value="NUDIXFAMILY"/>
</dbReference>